<feature type="region of interest" description="Disordered" evidence="1">
    <location>
        <begin position="1"/>
        <end position="22"/>
    </location>
</feature>
<evidence type="ECO:0000313" key="2">
    <source>
        <dbReference type="EMBL" id="VDM29719.1"/>
    </source>
</evidence>
<dbReference type="AlphaFoldDB" id="A0A3P7FLE2"/>
<feature type="compositionally biased region" description="Polar residues" evidence="1">
    <location>
        <begin position="1"/>
        <end position="18"/>
    </location>
</feature>
<protein>
    <submittedName>
        <fullName evidence="2">Uncharacterized protein</fullName>
    </submittedName>
</protein>
<accession>A0A3P7FLE2</accession>
<gene>
    <name evidence="2" type="ORF">TCNE_LOCUS4002</name>
</gene>
<name>A0A3P7FLE2_TOXCA</name>
<sequence>MATTNAEAALRTSPSTGGRNPADIVRLGLYEEVAAAQSTDGSLDGRLSTRTVIKAERGVFTNWCMVAAVSTNMQSREELKIGTSSQPIWFERRPQLSMVDLTVKQQGLS</sequence>
<evidence type="ECO:0000256" key="1">
    <source>
        <dbReference type="SAM" id="MobiDB-lite"/>
    </source>
</evidence>
<dbReference type="EMBL" id="UYWY01005948">
    <property type="protein sequence ID" value="VDM29719.1"/>
    <property type="molecule type" value="Genomic_DNA"/>
</dbReference>
<organism evidence="2">
    <name type="scientific">Toxocara canis</name>
    <name type="common">Canine roundworm</name>
    <dbReference type="NCBI Taxonomy" id="6265"/>
    <lineage>
        <taxon>Eukaryota</taxon>
        <taxon>Metazoa</taxon>
        <taxon>Ecdysozoa</taxon>
        <taxon>Nematoda</taxon>
        <taxon>Chromadorea</taxon>
        <taxon>Rhabditida</taxon>
        <taxon>Spirurina</taxon>
        <taxon>Ascaridomorpha</taxon>
        <taxon>Ascaridoidea</taxon>
        <taxon>Toxocaridae</taxon>
        <taxon>Toxocara</taxon>
    </lineage>
</organism>
<reference evidence="2" key="1">
    <citation type="submission" date="2018-11" db="EMBL/GenBank/DDBJ databases">
        <authorList>
            <consortium name="Pathogen Informatics"/>
        </authorList>
    </citation>
    <scope>NUCLEOTIDE SEQUENCE [LARGE SCALE GENOMIC DNA]</scope>
</reference>
<proteinExistence type="predicted"/>